<keyword evidence="3" id="KW-1185">Reference proteome</keyword>
<dbReference type="AlphaFoldDB" id="A0A9P8KPY8"/>
<comment type="caution">
    <text evidence="2">The sequence shown here is derived from an EMBL/GenBank/DDBJ whole genome shotgun (WGS) entry which is preliminary data.</text>
</comment>
<protein>
    <submittedName>
        <fullName evidence="2">Uncharacterized protein</fullName>
    </submittedName>
</protein>
<reference evidence="2 3" key="1">
    <citation type="submission" date="2021-08" db="EMBL/GenBank/DDBJ databases">
        <title>The highly contiguous genome resource for Trichoderma semiorbis FJ059, a fungal antagonistic to plant pathogens.</title>
        <authorList>
            <person name="Liu T."/>
        </authorList>
    </citation>
    <scope>NUCLEOTIDE SEQUENCE [LARGE SCALE GENOMIC DNA]</scope>
    <source>
        <strain evidence="2 3">FJ059</strain>
    </source>
</reference>
<evidence type="ECO:0000256" key="1">
    <source>
        <dbReference type="SAM" id="MobiDB-lite"/>
    </source>
</evidence>
<dbReference type="Proteomes" id="UP000826573">
    <property type="component" value="Unassembled WGS sequence"/>
</dbReference>
<gene>
    <name evidence="2" type="ORF">TsFJ059_005807</name>
</gene>
<dbReference type="EMBL" id="JAIMJC010000007">
    <property type="protein sequence ID" value="KAH0521874.1"/>
    <property type="molecule type" value="Genomic_DNA"/>
</dbReference>
<sequence length="124" mass="13716">MNDETGHRMGTTRASAHSANISGSSFGDNIRIQQAFLNIFFRNRRNPTVSPENTPSPAVQAQLEEKERIASAILTPACRLSHQYNKAPANGFFKCRCFRTGMSILNVIMDCFGSKEALVLGSRH</sequence>
<accession>A0A9P8KPY8</accession>
<organism evidence="2 3">
    <name type="scientific">Trichoderma semiorbis</name>
    <dbReference type="NCBI Taxonomy" id="1491008"/>
    <lineage>
        <taxon>Eukaryota</taxon>
        <taxon>Fungi</taxon>
        <taxon>Dikarya</taxon>
        <taxon>Ascomycota</taxon>
        <taxon>Pezizomycotina</taxon>
        <taxon>Sordariomycetes</taxon>
        <taxon>Hypocreomycetidae</taxon>
        <taxon>Hypocreales</taxon>
        <taxon>Hypocreaceae</taxon>
        <taxon>Trichoderma</taxon>
    </lineage>
</organism>
<name>A0A9P8KPY8_9HYPO</name>
<feature type="region of interest" description="Disordered" evidence="1">
    <location>
        <begin position="1"/>
        <end position="20"/>
    </location>
</feature>
<proteinExistence type="predicted"/>
<evidence type="ECO:0000313" key="3">
    <source>
        <dbReference type="Proteomes" id="UP000826573"/>
    </source>
</evidence>
<evidence type="ECO:0000313" key="2">
    <source>
        <dbReference type="EMBL" id="KAH0521874.1"/>
    </source>
</evidence>